<dbReference type="EMBL" id="MFQN01000017">
    <property type="protein sequence ID" value="OGH74394.1"/>
    <property type="molecule type" value="Genomic_DNA"/>
</dbReference>
<reference evidence="1 2" key="1">
    <citation type="journal article" date="2016" name="Nat. Commun.">
        <title>Thousands of microbial genomes shed light on interconnected biogeochemical processes in an aquifer system.</title>
        <authorList>
            <person name="Anantharaman K."/>
            <person name="Brown C.T."/>
            <person name="Hug L.A."/>
            <person name="Sharon I."/>
            <person name="Castelle C.J."/>
            <person name="Probst A.J."/>
            <person name="Thomas B.C."/>
            <person name="Singh A."/>
            <person name="Wilkins M.J."/>
            <person name="Karaoz U."/>
            <person name="Brodie E.L."/>
            <person name="Williams K.H."/>
            <person name="Hubbard S.S."/>
            <person name="Banfield J.F."/>
        </authorList>
    </citation>
    <scope>NUCLEOTIDE SEQUENCE [LARGE SCALE GENOMIC DNA]</scope>
</reference>
<dbReference type="STRING" id="1798692.A3G00_04450"/>
<evidence type="ECO:0000313" key="2">
    <source>
        <dbReference type="Proteomes" id="UP000178347"/>
    </source>
</evidence>
<proteinExistence type="predicted"/>
<protein>
    <submittedName>
        <fullName evidence="1">Uncharacterized protein</fullName>
    </submittedName>
</protein>
<comment type="caution">
    <text evidence="1">The sequence shown here is derived from an EMBL/GenBank/DDBJ whole genome shotgun (WGS) entry which is preliminary data.</text>
</comment>
<dbReference type="Proteomes" id="UP000178347">
    <property type="component" value="Unassembled WGS sequence"/>
</dbReference>
<organism evidence="1 2">
    <name type="scientific">Candidatus Magasanikbacteria bacterium RIFCSPLOWO2_12_FULL_43_12</name>
    <dbReference type="NCBI Taxonomy" id="1798692"/>
    <lineage>
        <taxon>Bacteria</taxon>
        <taxon>Candidatus Magasanikiibacteriota</taxon>
    </lineage>
</organism>
<sequence length="307" mass="35661">MKIFLFVTCVVIIGAVVYGCSQIQNNNIVGVDNEKILDGTTRNIQFRTDKEKVRFQKMFDNINNSTDARWKTRPFESHGNFYKKQWCKRAEIGEFDCEQTNNITKGMMFKELSVLFYDKDLPVVFGIGSDALYTLVKSGWGVSFSYREYAESIFQKHTNITFLQFDEASEYPIDEIVLGTDRSYLVTENSDYSVVYNTGTSEQSELELYLKSPESFKNRALKIIDQHYQMVIGQINKNKIKIDEYGEYKDDGVPPPVISSRNLTNEEKRKALGVAKEYFDKEKSIIFDEYNNFYQLFKAVSPFENVF</sequence>
<accession>A0A1F6MRV6</accession>
<dbReference type="PROSITE" id="PS51257">
    <property type="entry name" value="PROKAR_LIPOPROTEIN"/>
    <property type="match status" value="1"/>
</dbReference>
<gene>
    <name evidence="1" type="ORF">A3G00_04450</name>
</gene>
<dbReference type="AlphaFoldDB" id="A0A1F6MRV6"/>
<name>A0A1F6MRV6_9BACT</name>
<evidence type="ECO:0000313" key="1">
    <source>
        <dbReference type="EMBL" id="OGH74394.1"/>
    </source>
</evidence>